<dbReference type="Proteomes" id="UP001175271">
    <property type="component" value="Unassembled WGS sequence"/>
</dbReference>
<keyword evidence="1" id="KW-0812">Transmembrane</keyword>
<feature type="transmembrane region" description="Helical" evidence="1">
    <location>
        <begin position="83"/>
        <end position="109"/>
    </location>
</feature>
<evidence type="ECO:0000256" key="1">
    <source>
        <dbReference type="SAM" id="Phobius"/>
    </source>
</evidence>
<feature type="transmembrane region" description="Helical" evidence="1">
    <location>
        <begin position="21"/>
        <end position="37"/>
    </location>
</feature>
<keyword evidence="1" id="KW-1133">Transmembrane helix</keyword>
<evidence type="ECO:0000313" key="2">
    <source>
        <dbReference type="EMBL" id="KAK0396076.1"/>
    </source>
</evidence>
<comment type="caution">
    <text evidence="2">The sequence shown here is derived from an EMBL/GenBank/DDBJ whole genome shotgun (WGS) entry which is preliminary data.</text>
</comment>
<proteinExistence type="predicted"/>
<keyword evidence="3" id="KW-1185">Reference proteome</keyword>
<reference evidence="2" key="1">
    <citation type="submission" date="2023-06" db="EMBL/GenBank/DDBJ databases">
        <title>Genomic analysis of the entomopathogenic nematode Steinernema hermaphroditum.</title>
        <authorList>
            <person name="Schwarz E.M."/>
            <person name="Heppert J.K."/>
            <person name="Baniya A."/>
            <person name="Schwartz H.T."/>
            <person name="Tan C.-H."/>
            <person name="Antoshechkin I."/>
            <person name="Sternberg P.W."/>
            <person name="Goodrich-Blair H."/>
            <person name="Dillman A.R."/>
        </authorList>
    </citation>
    <scope>NUCLEOTIDE SEQUENCE</scope>
    <source>
        <strain evidence="2">PS9179</strain>
        <tissue evidence="2">Whole animal</tissue>
    </source>
</reference>
<keyword evidence="1" id="KW-0472">Membrane</keyword>
<name>A0AA39LFS2_9BILA</name>
<gene>
    <name evidence="2" type="ORF">QR680_001556</name>
</gene>
<dbReference type="AlphaFoldDB" id="A0AA39LFS2"/>
<sequence>MSGPLRFYSINTNAISKLLRLGLAACAVVFLLIWFAISKVSKAPVDEESEETDEVVKILLLTDTGNGAADGIQNPPPKITFNVAVVLVVSLLSVVLLITGICCIIVLAVTLDPNSQNEDEDDVESYGDDYVGNSFRSMWFEAHTIADISDEDYNDPKHHHKYAHDDGLHDHVYNYSINDKQYYYHKRYNDNDNHNYNYNHNHHVRRQYDNNGKQFDDIELYGIYNH</sequence>
<accession>A0AA39LFS2</accession>
<dbReference type="EMBL" id="JAUCMV010000005">
    <property type="protein sequence ID" value="KAK0396076.1"/>
    <property type="molecule type" value="Genomic_DNA"/>
</dbReference>
<evidence type="ECO:0000313" key="3">
    <source>
        <dbReference type="Proteomes" id="UP001175271"/>
    </source>
</evidence>
<protein>
    <submittedName>
        <fullName evidence="2">Uncharacterized protein</fullName>
    </submittedName>
</protein>
<organism evidence="2 3">
    <name type="scientific">Steinernema hermaphroditum</name>
    <dbReference type="NCBI Taxonomy" id="289476"/>
    <lineage>
        <taxon>Eukaryota</taxon>
        <taxon>Metazoa</taxon>
        <taxon>Ecdysozoa</taxon>
        <taxon>Nematoda</taxon>
        <taxon>Chromadorea</taxon>
        <taxon>Rhabditida</taxon>
        <taxon>Tylenchina</taxon>
        <taxon>Panagrolaimomorpha</taxon>
        <taxon>Strongyloidoidea</taxon>
        <taxon>Steinernematidae</taxon>
        <taxon>Steinernema</taxon>
    </lineage>
</organism>